<proteinExistence type="predicted"/>
<dbReference type="GO" id="GO:0004553">
    <property type="term" value="F:hydrolase activity, hydrolyzing O-glycosyl compounds"/>
    <property type="evidence" value="ECO:0007669"/>
    <property type="project" value="TreeGrafter"/>
</dbReference>
<dbReference type="Gene3D" id="3.20.20.80">
    <property type="entry name" value="Glycosidases"/>
    <property type="match status" value="1"/>
</dbReference>
<accession>A0A6J4ULG9</accession>
<dbReference type="InterPro" id="IPR051923">
    <property type="entry name" value="Glycosyl_Hydrolase_39"/>
</dbReference>
<dbReference type="PANTHER" id="PTHR12631:SF10">
    <property type="entry name" value="BETA-XYLOSIDASE-LIKE PROTEIN-RELATED"/>
    <property type="match status" value="1"/>
</dbReference>
<dbReference type="SUPFAM" id="SSF51445">
    <property type="entry name" value="(Trans)glycosidases"/>
    <property type="match status" value="1"/>
</dbReference>
<evidence type="ECO:0008006" key="3">
    <source>
        <dbReference type="Google" id="ProtNLM"/>
    </source>
</evidence>
<keyword evidence="1" id="KW-0732">Signal</keyword>
<dbReference type="EMBL" id="CADCWN010000037">
    <property type="protein sequence ID" value="CAA9553938.1"/>
    <property type="molecule type" value="Genomic_DNA"/>
</dbReference>
<evidence type="ECO:0000313" key="2">
    <source>
        <dbReference type="EMBL" id="CAA9553938.1"/>
    </source>
</evidence>
<sequence length="430" mass="47405">MRLARLLLVALVLATSTALQPPGTNAAPPAPAPRRLGPSPYSMEPLYFPETGHYISGRIRQYWEEGGGLAAFGYPLTGIFWDLQPDNDIRRVQYFERVRMEYVQGNAQPYDVLLTLIGTEITAERRAEGPFLPAAPLATPGATFAAPTAHNLGGLFRQWWEGYGGLARFGYPLSEEFRERNAADGREYTVQYFERARFEHHPEAAGTADEVQLGQLGRERLIRAGAPAIRIAPEVAPPTGDDLPGYYLPRFPLIAGHAELGANAFLLGPHDAGATAYNARATGKLGEAGLGWIRFQLVWRDFERAPGDYDWLPLDTRVEAAHAAGLKVLLSVVKPPDWAAPPGRPGAFSEETTAFYTMLTEVTSRYRGRIQAYEIGNEPNLASEVGGEVGIPRYFETVKAGYLAIKRTERPRSSSSAGCWRPGRRIPPWR</sequence>
<feature type="signal peptide" evidence="1">
    <location>
        <begin position="1"/>
        <end position="26"/>
    </location>
</feature>
<reference evidence="2" key="1">
    <citation type="submission" date="2020-02" db="EMBL/GenBank/DDBJ databases">
        <authorList>
            <person name="Meier V. D."/>
        </authorList>
    </citation>
    <scope>NUCLEOTIDE SEQUENCE</scope>
    <source>
        <strain evidence="2">AVDCRST_MAG18</strain>
    </source>
</reference>
<dbReference type="PANTHER" id="PTHR12631">
    <property type="entry name" value="ALPHA-L-IDURONIDASE"/>
    <property type="match status" value="1"/>
</dbReference>
<evidence type="ECO:0000256" key="1">
    <source>
        <dbReference type="SAM" id="SignalP"/>
    </source>
</evidence>
<name>A0A6J4ULG9_9BACT</name>
<feature type="chain" id="PRO_5026920883" description="Glycoside hydrolase family 5 domain-containing protein" evidence="1">
    <location>
        <begin position="27"/>
        <end position="430"/>
    </location>
</feature>
<dbReference type="AlphaFoldDB" id="A0A6J4ULG9"/>
<gene>
    <name evidence="2" type="ORF">AVDCRST_MAG18-532</name>
</gene>
<dbReference type="InterPro" id="IPR017853">
    <property type="entry name" value="GH"/>
</dbReference>
<protein>
    <recommendedName>
        <fullName evidence="3">Glycoside hydrolase family 5 domain-containing protein</fullName>
    </recommendedName>
</protein>
<organism evidence="2">
    <name type="scientific">uncultured Thermomicrobiales bacterium</name>
    <dbReference type="NCBI Taxonomy" id="1645740"/>
    <lineage>
        <taxon>Bacteria</taxon>
        <taxon>Pseudomonadati</taxon>
        <taxon>Thermomicrobiota</taxon>
        <taxon>Thermomicrobia</taxon>
        <taxon>Thermomicrobiales</taxon>
        <taxon>environmental samples</taxon>
    </lineage>
</organism>